<comment type="subcellular location">
    <subcellularLocation>
        <location evidence="1">Cell membrane</location>
        <topology evidence="1">Multi-pass membrane protein</topology>
    </subcellularLocation>
</comment>
<feature type="transmembrane region" description="Helical" evidence="6">
    <location>
        <begin position="346"/>
        <end position="364"/>
    </location>
</feature>
<dbReference type="GO" id="GO:0005886">
    <property type="term" value="C:plasma membrane"/>
    <property type="evidence" value="ECO:0007669"/>
    <property type="project" value="UniProtKB-SubCell"/>
</dbReference>
<dbReference type="Proteomes" id="UP000191154">
    <property type="component" value="Unassembled WGS sequence"/>
</dbReference>
<feature type="transmembrane region" description="Helical" evidence="6">
    <location>
        <begin position="100"/>
        <end position="124"/>
    </location>
</feature>
<evidence type="ECO:0000256" key="4">
    <source>
        <dbReference type="ARBA" id="ARBA00022989"/>
    </source>
</evidence>
<evidence type="ECO:0000256" key="2">
    <source>
        <dbReference type="ARBA" id="ARBA00022448"/>
    </source>
</evidence>
<keyword evidence="4 6" id="KW-1133">Transmembrane helix</keyword>
<feature type="transmembrane region" description="Helical" evidence="6">
    <location>
        <begin position="252"/>
        <end position="271"/>
    </location>
</feature>
<feature type="transmembrane region" description="Helical" evidence="6">
    <location>
        <begin position="283"/>
        <end position="300"/>
    </location>
</feature>
<dbReference type="PANTHER" id="PTHR23504">
    <property type="entry name" value="MAJOR FACILITATOR SUPERFAMILY DOMAIN-CONTAINING PROTEIN 10"/>
    <property type="match status" value="1"/>
</dbReference>
<feature type="transmembrane region" description="Helical" evidence="6">
    <location>
        <begin position="12"/>
        <end position="34"/>
    </location>
</feature>
<evidence type="ECO:0000256" key="3">
    <source>
        <dbReference type="ARBA" id="ARBA00022692"/>
    </source>
</evidence>
<feature type="domain" description="Major facilitator superfamily (MFS) profile" evidence="7">
    <location>
        <begin position="11"/>
        <end position="393"/>
    </location>
</feature>
<keyword evidence="3 6" id="KW-0812">Transmembrane</keyword>
<evidence type="ECO:0000313" key="8">
    <source>
        <dbReference type="EMBL" id="OOM16731.1"/>
    </source>
</evidence>
<organism evidence="8 9">
    <name type="scientific">Clostridium saccharobutylicum</name>
    <dbReference type="NCBI Taxonomy" id="169679"/>
    <lineage>
        <taxon>Bacteria</taxon>
        <taxon>Bacillati</taxon>
        <taxon>Bacillota</taxon>
        <taxon>Clostridia</taxon>
        <taxon>Eubacteriales</taxon>
        <taxon>Clostridiaceae</taxon>
        <taxon>Clostridium</taxon>
    </lineage>
</organism>
<feature type="transmembrane region" description="Helical" evidence="6">
    <location>
        <begin position="136"/>
        <end position="160"/>
    </location>
</feature>
<gene>
    <name evidence="8" type="primary">tetA_2</name>
    <name evidence="8" type="ORF">CLOSAC_10250</name>
</gene>
<dbReference type="CDD" id="cd17325">
    <property type="entry name" value="MFS_MdtG_SLC18_like"/>
    <property type="match status" value="1"/>
</dbReference>
<evidence type="ECO:0000259" key="7">
    <source>
        <dbReference type="PROSITE" id="PS50850"/>
    </source>
</evidence>
<dbReference type="PRINTS" id="PR01035">
    <property type="entry name" value="TCRTETA"/>
</dbReference>
<dbReference type="AlphaFoldDB" id="A0A1S8NKG1"/>
<evidence type="ECO:0000256" key="5">
    <source>
        <dbReference type="ARBA" id="ARBA00023136"/>
    </source>
</evidence>
<dbReference type="PANTHER" id="PTHR23504:SF115">
    <property type="entry name" value="MULTIDRUG RESISTANCE PROTEIN 2"/>
    <property type="match status" value="1"/>
</dbReference>
<evidence type="ECO:0000256" key="6">
    <source>
        <dbReference type="SAM" id="Phobius"/>
    </source>
</evidence>
<evidence type="ECO:0000313" key="9">
    <source>
        <dbReference type="Proteomes" id="UP000191154"/>
    </source>
</evidence>
<dbReference type="InterPro" id="IPR020846">
    <property type="entry name" value="MFS_dom"/>
</dbReference>
<protein>
    <submittedName>
        <fullName evidence="8">Tetracycline resistance protein, class C</fullName>
    </submittedName>
</protein>
<dbReference type="InterPro" id="IPR011701">
    <property type="entry name" value="MFS"/>
</dbReference>
<dbReference type="Gene3D" id="1.20.1250.20">
    <property type="entry name" value="MFS general substrate transporter like domains"/>
    <property type="match status" value="1"/>
</dbReference>
<dbReference type="InterPro" id="IPR001958">
    <property type="entry name" value="Tet-R_TetA/multi-R_MdtG-like"/>
</dbReference>
<evidence type="ECO:0000256" key="1">
    <source>
        <dbReference type="ARBA" id="ARBA00004651"/>
    </source>
</evidence>
<dbReference type="PROSITE" id="PS50850">
    <property type="entry name" value="MFS"/>
    <property type="match status" value="1"/>
</dbReference>
<name>A0A1S8NKG1_CLOSA</name>
<reference evidence="8 9" key="1">
    <citation type="submission" date="2016-05" db="EMBL/GenBank/DDBJ databases">
        <title>Microbial solvent formation.</title>
        <authorList>
            <person name="Poehlein A."/>
            <person name="Montoya Solano J.D."/>
            <person name="Flitsch S."/>
            <person name="Krabben P."/>
            <person name="Duerre P."/>
            <person name="Daniel R."/>
        </authorList>
    </citation>
    <scope>NUCLEOTIDE SEQUENCE [LARGE SCALE GENOMIC DNA]</scope>
    <source>
        <strain evidence="8 9">L1-8</strain>
    </source>
</reference>
<keyword evidence="5 6" id="KW-0472">Membrane</keyword>
<keyword evidence="2" id="KW-0813">Transport</keyword>
<sequence length="401" mass="44074">MSNLNTKKMLPLFLLMLNLFIALLGQGMVIPILPDYLKQFNAAGTAAGYLVAAFGAAQFVFSPIGGSLSDKHGRKIMILFGLFFTVISDFIFAISHTLMLLYIARIVGGIGVGIMIPSVLAYVADITTKETRAKGMGYLSAAMNLGIVLGPGIGGIIAQYGIRMPYFFASALSFIATLLTFILPETLSLEKRNMAKKLEKQESIINQLVQSVRKSYFRYLLIIFVMTLGLISFETVYSLYVENRYGFTSGDISILITLGAAIGIVTQMWLIEKAIKCFGEHNLIRFSLLMSAIGLLLMIVKVNFIYLLIVSSIFFGFNSFLRPTVTTLLSNEAGSDEQGFVSGLNTTYTSMGSIVGPIMAGYLFDMQINLPYVMATFILIGTIFLVKKDRKVYEKEAVGNE</sequence>
<feature type="transmembrane region" description="Helical" evidence="6">
    <location>
        <begin position="219"/>
        <end position="240"/>
    </location>
</feature>
<feature type="transmembrane region" description="Helical" evidence="6">
    <location>
        <begin position="306"/>
        <end position="325"/>
    </location>
</feature>
<feature type="transmembrane region" description="Helical" evidence="6">
    <location>
        <begin position="370"/>
        <end position="386"/>
    </location>
</feature>
<feature type="transmembrane region" description="Helical" evidence="6">
    <location>
        <begin position="46"/>
        <end position="64"/>
    </location>
</feature>
<dbReference type="RefSeq" id="WP_077864405.1">
    <property type="nucleotide sequence ID" value="NZ_LZYZ01000001.1"/>
</dbReference>
<dbReference type="SUPFAM" id="SSF103473">
    <property type="entry name" value="MFS general substrate transporter"/>
    <property type="match status" value="1"/>
</dbReference>
<dbReference type="GO" id="GO:0022857">
    <property type="term" value="F:transmembrane transporter activity"/>
    <property type="evidence" value="ECO:0007669"/>
    <property type="project" value="InterPro"/>
</dbReference>
<dbReference type="EMBL" id="LZYZ01000001">
    <property type="protein sequence ID" value="OOM16731.1"/>
    <property type="molecule type" value="Genomic_DNA"/>
</dbReference>
<accession>A0A1S8NKG1</accession>
<feature type="transmembrane region" description="Helical" evidence="6">
    <location>
        <begin position="166"/>
        <end position="187"/>
    </location>
</feature>
<proteinExistence type="predicted"/>
<feature type="transmembrane region" description="Helical" evidence="6">
    <location>
        <begin position="76"/>
        <end position="94"/>
    </location>
</feature>
<comment type="caution">
    <text evidence="8">The sequence shown here is derived from an EMBL/GenBank/DDBJ whole genome shotgun (WGS) entry which is preliminary data.</text>
</comment>
<dbReference type="Pfam" id="PF07690">
    <property type="entry name" value="MFS_1"/>
    <property type="match status" value="2"/>
</dbReference>
<dbReference type="InterPro" id="IPR036259">
    <property type="entry name" value="MFS_trans_sf"/>
</dbReference>